<dbReference type="PANTHER" id="PTHR33867:SF1">
    <property type="entry name" value="RIBOSOME MATURATION FACTOR RIMP"/>
    <property type="match status" value="1"/>
</dbReference>
<dbReference type="Pfam" id="PF02576">
    <property type="entry name" value="RimP_N"/>
    <property type="match status" value="1"/>
</dbReference>
<feature type="domain" description="Ribosome maturation factor RimP N-terminal" evidence="4">
    <location>
        <begin position="37"/>
        <end position="84"/>
    </location>
</feature>
<feature type="domain" description="Ribosome maturation factor RimP C-terminal" evidence="5">
    <location>
        <begin position="88"/>
        <end position="149"/>
    </location>
</feature>
<comment type="function">
    <text evidence="3">Required for maturation of 30S ribosomal subunits.</text>
</comment>
<comment type="subcellular location">
    <subcellularLocation>
        <location evidence="3">Cytoplasm</location>
    </subcellularLocation>
</comment>
<evidence type="ECO:0000313" key="7">
    <source>
        <dbReference type="Proteomes" id="UP000176288"/>
    </source>
</evidence>
<dbReference type="GO" id="GO:0000028">
    <property type="term" value="P:ribosomal small subunit assembly"/>
    <property type="evidence" value="ECO:0007669"/>
    <property type="project" value="TreeGrafter"/>
</dbReference>
<dbReference type="KEGG" id="avu:BK816_05970"/>
<proteinExistence type="inferred from homology"/>
<name>A0A1D9MKT2_9ACTO</name>
<sequence length="154" mass="16801">MKKDLAQLRAELSQTVEPFGLVIEKLVPPSKGNQSLVIDLDLPDGPGQVSSDQLEEASRALSAKLDEIDPFPNAYLLEVGTVGAVRDLKTPRDWRRAVGLSVKIRRQGAGNVTGELLEVTDEQVSLRVKDDEIVVPLEAIVSARTRVDFSAVEE</sequence>
<keyword evidence="7" id="KW-1185">Reference proteome</keyword>
<accession>A0A1D9MKT2</accession>
<dbReference type="PANTHER" id="PTHR33867">
    <property type="entry name" value="RIBOSOME MATURATION FACTOR RIMP"/>
    <property type="match status" value="1"/>
</dbReference>
<evidence type="ECO:0000256" key="1">
    <source>
        <dbReference type="ARBA" id="ARBA00022490"/>
    </source>
</evidence>
<keyword evidence="2 3" id="KW-0690">Ribosome biogenesis</keyword>
<reference evidence="6 7" key="1">
    <citation type="submission" date="2016-10" db="EMBL/GenBank/DDBJ databases">
        <title>Actinomyces aegypiusis sp. nov., isolated from the Aegypius monachus in Qinghai Tibet Plateau China.</title>
        <authorList>
            <person name="Wang Y."/>
        </authorList>
    </citation>
    <scope>NUCLEOTIDE SEQUENCE [LARGE SCALE GENOMIC DNA]</scope>
    <source>
        <strain evidence="6 7">VUL4_3</strain>
    </source>
</reference>
<dbReference type="CDD" id="cd01734">
    <property type="entry name" value="YlxS_C"/>
    <property type="match status" value="1"/>
</dbReference>
<evidence type="ECO:0000313" key="6">
    <source>
        <dbReference type="EMBL" id="AOZ72895.1"/>
    </source>
</evidence>
<dbReference type="AlphaFoldDB" id="A0A1D9MKT2"/>
<dbReference type="SUPFAM" id="SSF75420">
    <property type="entry name" value="YhbC-like, N-terminal domain"/>
    <property type="match status" value="1"/>
</dbReference>
<dbReference type="InterPro" id="IPR035956">
    <property type="entry name" value="RimP_N_sf"/>
</dbReference>
<dbReference type="InterPro" id="IPR028989">
    <property type="entry name" value="RimP_N"/>
</dbReference>
<evidence type="ECO:0000256" key="3">
    <source>
        <dbReference type="HAMAP-Rule" id="MF_01077"/>
    </source>
</evidence>
<dbReference type="GO" id="GO:0006412">
    <property type="term" value="P:translation"/>
    <property type="evidence" value="ECO:0007669"/>
    <property type="project" value="TreeGrafter"/>
</dbReference>
<keyword evidence="1 3" id="KW-0963">Cytoplasm</keyword>
<gene>
    <name evidence="3" type="primary">rimP</name>
    <name evidence="6" type="ORF">BK816_05970</name>
</gene>
<dbReference type="Pfam" id="PF17384">
    <property type="entry name" value="DUF150_C"/>
    <property type="match status" value="1"/>
</dbReference>
<organism evidence="6 7">
    <name type="scientific">Boudabousia tangfeifanii</name>
    <dbReference type="NCBI Taxonomy" id="1912795"/>
    <lineage>
        <taxon>Bacteria</taxon>
        <taxon>Bacillati</taxon>
        <taxon>Actinomycetota</taxon>
        <taxon>Actinomycetes</taxon>
        <taxon>Actinomycetales</taxon>
        <taxon>Actinomycetaceae</taxon>
        <taxon>Boudabousia</taxon>
    </lineage>
</organism>
<evidence type="ECO:0000259" key="4">
    <source>
        <dbReference type="Pfam" id="PF02576"/>
    </source>
</evidence>
<dbReference type="HAMAP" id="MF_01077">
    <property type="entry name" value="RimP"/>
    <property type="match status" value="1"/>
</dbReference>
<dbReference type="SUPFAM" id="SSF74942">
    <property type="entry name" value="YhbC-like, C-terminal domain"/>
    <property type="match status" value="1"/>
</dbReference>
<evidence type="ECO:0000259" key="5">
    <source>
        <dbReference type="Pfam" id="PF17384"/>
    </source>
</evidence>
<dbReference type="EMBL" id="CP017812">
    <property type="protein sequence ID" value="AOZ72895.1"/>
    <property type="molecule type" value="Genomic_DNA"/>
</dbReference>
<dbReference type="GO" id="GO:0005829">
    <property type="term" value="C:cytosol"/>
    <property type="evidence" value="ECO:0007669"/>
    <property type="project" value="TreeGrafter"/>
</dbReference>
<evidence type="ECO:0000256" key="2">
    <source>
        <dbReference type="ARBA" id="ARBA00022517"/>
    </source>
</evidence>
<comment type="similarity">
    <text evidence="3">Belongs to the RimP family.</text>
</comment>
<protein>
    <recommendedName>
        <fullName evidence="3">Ribosome maturation factor RimP</fullName>
    </recommendedName>
</protein>
<dbReference type="STRING" id="1912795.BK816_05970"/>
<dbReference type="InterPro" id="IPR036847">
    <property type="entry name" value="RimP_C_sf"/>
</dbReference>
<dbReference type="InterPro" id="IPR028998">
    <property type="entry name" value="RimP_C"/>
</dbReference>
<dbReference type="InterPro" id="IPR003728">
    <property type="entry name" value="Ribosome_maturation_RimP"/>
</dbReference>
<dbReference type="Gene3D" id="3.30.300.70">
    <property type="entry name" value="RimP-like superfamily, N-terminal"/>
    <property type="match status" value="1"/>
</dbReference>
<dbReference type="RefSeq" id="WP_071164360.1">
    <property type="nucleotide sequence ID" value="NZ_CP017812.1"/>
</dbReference>
<dbReference type="Proteomes" id="UP000176288">
    <property type="component" value="Chromosome"/>
</dbReference>